<dbReference type="AlphaFoldDB" id="Q30ZM8"/>
<gene>
    <name evidence="3" type="ordered locus">Dde_2071</name>
</gene>
<evidence type="ECO:0000256" key="1">
    <source>
        <dbReference type="PROSITE-ProRule" id="PRU00339"/>
    </source>
</evidence>
<dbReference type="RefSeq" id="WP_011367973.1">
    <property type="nucleotide sequence ID" value="NC_007519.1"/>
</dbReference>
<evidence type="ECO:0000313" key="3">
    <source>
        <dbReference type="EMBL" id="ABB38868.1"/>
    </source>
</evidence>
<feature type="compositionally biased region" description="Low complexity" evidence="2">
    <location>
        <begin position="150"/>
        <end position="159"/>
    </location>
</feature>
<feature type="region of interest" description="Disordered" evidence="2">
    <location>
        <begin position="137"/>
        <end position="179"/>
    </location>
</feature>
<keyword evidence="4" id="KW-1185">Reference proteome</keyword>
<dbReference type="Proteomes" id="UP000002710">
    <property type="component" value="Chromosome"/>
</dbReference>
<dbReference type="EMBL" id="CP000112">
    <property type="protein sequence ID" value="ABB38868.1"/>
    <property type="molecule type" value="Genomic_DNA"/>
</dbReference>
<feature type="repeat" description="TPR" evidence="1">
    <location>
        <begin position="18"/>
        <end position="51"/>
    </location>
</feature>
<sequence>MNEKIKWYREVLELEPSSKVFFPLARLFSDNGQPAEAVETLRQGLERHPEHLEARMLLIECLDTLGRELEADDEAEALSDRLRRYPQFWQAWGRTLAAQPDSRDASLALDFLAASFGDTPVSWAAVIEQGLRSLGTCPGGAGDDEPAVYPPAHAAAPPAHQDDAAEAAGGGLEQESGTEAVAAATDNTQISPAAPEAVPSGGVTYKADIISEAQADEDDDIPDEPLSLRTRSMAEVLAQQGDIKGAMEILDELLAGTADSEVRRDIMARKDSLALAGSAGAVKEEGAEQPLHSKHKLLTMLETLAERLEARAAG</sequence>
<accession>Q30ZM8</accession>
<dbReference type="PROSITE" id="PS50005">
    <property type="entry name" value="TPR"/>
    <property type="match status" value="1"/>
</dbReference>
<evidence type="ECO:0000313" key="4">
    <source>
        <dbReference type="Proteomes" id="UP000002710"/>
    </source>
</evidence>
<dbReference type="SUPFAM" id="SSF48452">
    <property type="entry name" value="TPR-like"/>
    <property type="match status" value="1"/>
</dbReference>
<reference evidence="3 4" key="1">
    <citation type="journal article" date="2011" name="J. Bacteriol.">
        <title>Complete genome sequence and updated annotation of Desulfovibrio alaskensis G20.</title>
        <authorList>
            <person name="Hauser L.J."/>
            <person name="Land M.L."/>
            <person name="Brown S.D."/>
            <person name="Larimer F."/>
            <person name="Keller K.L."/>
            <person name="Rapp-Giles B.J."/>
            <person name="Price M.N."/>
            <person name="Lin M."/>
            <person name="Bruce D.C."/>
            <person name="Detter J.C."/>
            <person name="Tapia R."/>
            <person name="Han C.S."/>
            <person name="Goodwin L.A."/>
            <person name="Cheng J.F."/>
            <person name="Pitluck S."/>
            <person name="Copeland A."/>
            <person name="Lucas S."/>
            <person name="Nolan M."/>
            <person name="Lapidus A.L."/>
            <person name="Palumbo A.V."/>
            <person name="Wall J.D."/>
        </authorList>
    </citation>
    <scope>NUCLEOTIDE SEQUENCE [LARGE SCALE GENOMIC DNA]</scope>
    <source>
        <strain evidence="4">ATCC BAA 1058 / DSM 17464 / G20</strain>
    </source>
</reference>
<name>Q30ZM8_OLEA2</name>
<dbReference type="eggNOG" id="COG0457">
    <property type="taxonomic scope" value="Bacteria"/>
</dbReference>
<evidence type="ECO:0000256" key="2">
    <source>
        <dbReference type="SAM" id="MobiDB-lite"/>
    </source>
</evidence>
<dbReference type="Pfam" id="PF13432">
    <property type="entry name" value="TPR_16"/>
    <property type="match status" value="1"/>
</dbReference>
<dbReference type="STRING" id="207559.Dde_2071"/>
<evidence type="ECO:0008006" key="5">
    <source>
        <dbReference type="Google" id="ProtNLM"/>
    </source>
</evidence>
<dbReference type="InterPro" id="IPR011990">
    <property type="entry name" value="TPR-like_helical_dom_sf"/>
</dbReference>
<dbReference type="Gene3D" id="1.25.40.10">
    <property type="entry name" value="Tetratricopeptide repeat domain"/>
    <property type="match status" value="1"/>
</dbReference>
<dbReference type="InterPro" id="IPR019734">
    <property type="entry name" value="TPR_rpt"/>
</dbReference>
<dbReference type="HOGENOM" id="CLU_059715_0_0_7"/>
<organism evidence="3 4">
    <name type="scientific">Oleidesulfovibrio alaskensis (strain ATCC BAA-1058 / DSM 17464 / G20)</name>
    <name type="common">Desulfovibrio alaskensis</name>
    <dbReference type="NCBI Taxonomy" id="207559"/>
    <lineage>
        <taxon>Bacteria</taxon>
        <taxon>Pseudomonadati</taxon>
        <taxon>Thermodesulfobacteriota</taxon>
        <taxon>Desulfovibrionia</taxon>
        <taxon>Desulfovibrionales</taxon>
        <taxon>Desulfovibrionaceae</taxon>
        <taxon>Oleidesulfovibrio</taxon>
    </lineage>
</organism>
<keyword evidence="1" id="KW-0802">TPR repeat</keyword>
<protein>
    <recommendedName>
        <fullName evidence="5">Tetratricopeptide repeat protein</fullName>
    </recommendedName>
</protein>
<dbReference type="KEGG" id="dde:Dde_2071"/>
<proteinExistence type="predicted"/>